<comment type="subcellular location">
    <subcellularLocation>
        <location evidence="1">Membrane</location>
    </subcellularLocation>
</comment>
<feature type="region of interest" description="Disordered" evidence="6">
    <location>
        <begin position="414"/>
        <end position="438"/>
    </location>
</feature>
<dbReference type="PANTHER" id="PTHR24027">
    <property type="entry name" value="CADHERIN-23"/>
    <property type="match status" value="1"/>
</dbReference>
<evidence type="ECO:0000256" key="1">
    <source>
        <dbReference type="ARBA" id="ARBA00004370"/>
    </source>
</evidence>
<feature type="transmembrane region" description="Helical" evidence="7">
    <location>
        <begin position="386"/>
        <end position="405"/>
    </location>
</feature>
<dbReference type="InterPro" id="IPR002126">
    <property type="entry name" value="Cadherin-like_dom"/>
</dbReference>
<keyword evidence="3 5" id="KW-0106">Calcium</keyword>
<feature type="compositionally biased region" description="Basic and acidic residues" evidence="6">
    <location>
        <begin position="477"/>
        <end position="486"/>
    </location>
</feature>
<evidence type="ECO:0000256" key="4">
    <source>
        <dbReference type="ARBA" id="ARBA00023136"/>
    </source>
</evidence>
<accession>A0A9Q1G177</accession>
<proteinExistence type="predicted"/>
<feature type="domain" description="Cadherin" evidence="8">
    <location>
        <begin position="178"/>
        <end position="257"/>
    </location>
</feature>
<feature type="compositionally biased region" description="Basic and acidic residues" evidence="6">
    <location>
        <begin position="536"/>
        <end position="546"/>
    </location>
</feature>
<dbReference type="Proteomes" id="UP001152622">
    <property type="component" value="Chromosome 2"/>
</dbReference>
<dbReference type="Gene3D" id="2.60.40.60">
    <property type="entry name" value="Cadherins"/>
    <property type="match status" value="3"/>
</dbReference>
<reference evidence="9" key="1">
    <citation type="journal article" date="2023" name="Science">
        <title>Genome structures resolve the early diversification of teleost fishes.</title>
        <authorList>
            <person name="Parey E."/>
            <person name="Louis A."/>
            <person name="Montfort J."/>
            <person name="Bouchez O."/>
            <person name="Roques C."/>
            <person name="Iampietro C."/>
            <person name="Lluch J."/>
            <person name="Castinel A."/>
            <person name="Donnadieu C."/>
            <person name="Desvignes T."/>
            <person name="Floi Bucao C."/>
            <person name="Jouanno E."/>
            <person name="Wen M."/>
            <person name="Mejri S."/>
            <person name="Dirks R."/>
            <person name="Jansen H."/>
            <person name="Henkel C."/>
            <person name="Chen W.J."/>
            <person name="Zahm M."/>
            <person name="Cabau C."/>
            <person name="Klopp C."/>
            <person name="Thompson A.W."/>
            <person name="Robinson-Rechavi M."/>
            <person name="Braasch I."/>
            <person name="Lecointre G."/>
            <person name="Bobe J."/>
            <person name="Postlethwait J.H."/>
            <person name="Berthelot C."/>
            <person name="Roest Crollius H."/>
            <person name="Guiguen Y."/>
        </authorList>
    </citation>
    <scope>NUCLEOTIDE SEQUENCE</scope>
    <source>
        <strain evidence="9">WJC10195</strain>
    </source>
</reference>
<dbReference type="GO" id="GO:0016477">
    <property type="term" value="P:cell migration"/>
    <property type="evidence" value="ECO:0007669"/>
    <property type="project" value="TreeGrafter"/>
</dbReference>
<name>A0A9Q1G177_SYNKA</name>
<evidence type="ECO:0000256" key="5">
    <source>
        <dbReference type="PROSITE-ProRule" id="PRU00043"/>
    </source>
</evidence>
<dbReference type="GO" id="GO:0007156">
    <property type="term" value="P:homophilic cell adhesion via plasma membrane adhesion molecules"/>
    <property type="evidence" value="ECO:0007669"/>
    <property type="project" value="InterPro"/>
</dbReference>
<feature type="domain" description="Cadherin" evidence="8">
    <location>
        <begin position="68"/>
        <end position="162"/>
    </location>
</feature>
<evidence type="ECO:0000256" key="3">
    <source>
        <dbReference type="ARBA" id="ARBA00022837"/>
    </source>
</evidence>
<feature type="region of interest" description="Disordered" evidence="6">
    <location>
        <begin position="476"/>
        <end position="622"/>
    </location>
</feature>
<dbReference type="PROSITE" id="PS50268">
    <property type="entry name" value="CADHERIN_2"/>
    <property type="match status" value="3"/>
</dbReference>
<dbReference type="PRINTS" id="PR00205">
    <property type="entry name" value="CADHERIN"/>
</dbReference>
<dbReference type="CDD" id="cd11304">
    <property type="entry name" value="Cadherin_repeat"/>
    <property type="match status" value="2"/>
</dbReference>
<evidence type="ECO:0000256" key="7">
    <source>
        <dbReference type="SAM" id="Phobius"/>
    </source>
</evidence>
<dbReference type="GO" id="GO:0005912">
    <property type="term" value="C:adherens junction"/>
    <property type="evidence" value="ECO:0007669"/>
    <property type="project" value="TreeGrafter"/>
</dbReference>
<feature type="domain" description="Cadherin" evidence="8">
    <location>
        <begin position="259"/>
        <end position="371"/>
    </location>
</feature>
<keyword evidence="7" id="KW-1133">Transmembrane helix</keyword>
<comment type="caution">
    <text evidence="9">The sequence shown here is derived from an EMBL/GenBank/DDBJ whole genome shotgun (WGS) entry which is preliminary data.</text>
</comment>
<dbReference type="GO" id="GO:0034332">
    <property type="term" value="P:adherens junction organization"/>
    <property type="evidence" value="ECO:0007669"/>
    <property type="project" value="TreeGrafter"/>
</dbReference>
<dbReference type="EMBL" id="JAINUF010000002">
    <property type="protein sequence ID" value="KAJ8373480.1"/>
    <property type="molecule type" value="Genomic_DNA"/>
</dbReference>
<dbReference type="SMART" id="SM00112">
    <property type="entry name" value="CA"/>
    <property type="match status" value="2"/>
</dbReference>
<dbReference type="GO" id="GO:0008013">
    <property type="term" value="F:beta-catenin binding"/>
    <property type="evidence" value="ECO:0007669"/>
    <property type="project" value="TreeGrafter"/>
</dbReference>
<evidence type="ECO:0000259" key="8">
    <source>
        <dbReference type="PROSITE" id="PS50268"/>
    </source>
</evidence>
<dbReference type="GO" id="GO:0000902">
    <property type="term" value="P:cell morphogenesis"/>
    <property type="evidence" value="ECO:0007669"/>
    <property type="project" value="TreeGrafter"/>
</dbReference>
<organism evidence="9 10">
    <name type="scientific">Synaphobranchus kaupii</name>
    <name type="common">Kaup's arrowtooth eel</name>
    <dbReference type="NCBI Taxonomy" id="118154"/>
    <lineage>
        <taxon>Eukaryota</taxon>
        <taxon>Metazoa</taxon>
        <taxon>Chordata</taxon>
        <taxon>Craniata</taxon>
        <taxon>Vertebrata</taxon>
        <taxon>Euteleostomi</taxon>
        <taxon>Actinopterygii</taxon>
        <taxon>Neopterygii</taxon>
        <taxon>Teleostei</taxon>
        <taxon>Anguilliformes</taxon>
        <taxon>Synaphobranchidae</taxon>
        <taxon>Synaphobranchus</taxon>
    </lineage>
</organism>
<evidence type="ECO:0000256" key="2">
    <source>
        <dbReference type="ARBA" id="ARBA00022737"/>
    </source>
</evidence>
<dbReference type="PANTHER" id="PTHR24027:SF431">
    <property type="entry name" value="CADHERIN-RELATED FAMILY MEMBER 5-LIKE ISOFORM X1"/>
    <property type="match status" value="1"/>
</dbReference>
<dbReference type="GO" id="GO:0005509">
    <property type="term" value="F:calcium ion binding"/>
    <property type="evidence" value="ECO:0007669"/>
    <property type="project" value="UniProtKB-UniRule"/>
</dbReference>
<dbReference type="GO" id="GO:0016342">
    <property type="term" value="C:catenin complex"/>
    <property type="evidence" value="ECO:0007669"/>
    <property type="project" value="TreeGrafter"/>
</dbReference>
<feature type="compositionally biased region" description="Basic and acidic residues" evidence="6">
    <location>
        <begin position="566"/>
        <end position="597"/>
    </location>
</feature>
<evidence type="ECO:0000313" key="9">
    <source>
        <dbReference type="EMBL" id="KAJ8373480.1"/>
    </source>
</evidence>
<protein>
    <recommendedName>
        <fullName evidence="8">Cadherin domain-containing protein</fullName>
    </recommendedName>
</protein>
<dbReference type="GO" id="GO:0016339">
    <property type="term" value="P:calcium-dependent cell-cell adhesion via plasma membrane cell adhesion molecules"/>
    <property type="evidence" value="ECO:0007669"/>
    <property type="project" value="TreeGrafter"/>
</dbReference>
<dbReference type="GO" id="GO:0007043">
    <property type="term" value="P:cell-cell junction assembly"/>
    <property type="evidence" value="ECO:0007669"/>
    <property type="project" value="TreeGrafter"/>
</dbReference>
<dbReference type="GO" id="GO:0044331">
    <property type="term" value="P:cell-cell adhesion mediated by cadherin"/>
    <property type="evidence" value="ECO:0007669"/>
    <property type="project" value="TreeGrafter"/>
</dbReference>
<keyword evidence="4 7" id="KW-0472">Membrane</keyword>
<keyword evidence="10" id="KW-1185">Reference proteome</keyword>
<dbReference type="InterPro" id="IPR039808">
    <property type="entry name" value="Cadherin"/>
</dbReference>
<keyword evidence="7" id="KW-0812">Transmembrane</keyword>
<keyword evidence="2" id="KW-0677">Repeat</keyword>
<evidence type="ECO:0000256" key="6">
    <source>
        <dbReference type="SAM" id="MobiDB-lite"/>
    </source>
</evidence>
<dbReference type="SUPFAM" id="SSF49313">
    <property type="entry name" value="Cadherin-like"/>
    <property type="match status" value="4"/>
</dbReference>
<dbReference type="OrthoDB" id="8958491at2759"/>
<sequence length="622" mass="68501">MCLGGQDIFATVRENSPPGKFVANLSITKDPGANKVRLCLTGDNADWFYLEGKSIRLNTSFSRVLDRELTAVNTVIFTVQARDADDDLIMYGIDTSSTDASYFRIDLPESGTVMLAKPLDYESRPRLQFVLYAVEMNTEEKYSTTANITVNVVDGDDLYPQFQPCTLLSEDVTPPVCTSPVYVVNVTEKEQDTILYFSPGPIHAVDGDRDLMTPLLYTILSGADDGRFRIDNETGEVVLTRRVEDRQLTPDLRLRIMFNRTAYTGFITESSSPATLVNTYGDEVLVIQAVDRDFGDGINPKLQYSLSNNTNNTGLYHITQEGHIIGKTNQLRAFEKHFLEVLATDQESGEVVNASINIDVLQKGQPVPPSPFGEGRLYGTMDLGTAGGVASIFLFLLAVVLFLFLQLARAKRRQDPVERDSVAPGKLHNTVNHGGAKPRVDELSYHNEAFAGYDASSSILQGKHGVYTRKGSMAHDWTTDRDHAPRDASPAVPTPPPRSASIVTKGRASNKSAHKSVWFEDEVTPEEKGVAPGDSIQRETEQENVHGDGVAQSPRELLFCQSNRMTKAEGGADRKDKSDSAKRGGEDTPPKRLKEQEANSDNGSNEENDVLPENPYKLLNNG</sequence>
<dbReference type="AlphaFoldDB" id="A0A9Q1G177"/>
<gene>
    <name evidence="9" type="ORF">SKAU_G00040600</name>
</gene>
<dbReference type="Pfam" id="PF00028">
    <property type="entry name" value="Cadherin"/>
    <property type="match status" value="1"/>
</dbReference>
<evidence type="ECO:0000313" key="10">
    <source>
        <dbReference type="Proteomes" id="UP001152622"/>
    </source>
</evidence>
<dbReference type="InterPro" id="IPR015919">
    <property type="entry name" value="Cadherin-like_sf"/>
</dbReference>
<dbReference type="GO" id="GO:0045296">
    <property type="term" value="F:cadherin binding"/>
    <property type="evidence" value="ECO:0007669"/>
    <property type="project" value="TreeGrafter"/>
</dbReference>